<sequence>MRFDVYTCSECGKGFATDENEQPTCCPFCQSDVFEYSHTTLNVQVTEDDVIEIASHIAWLGIPDDVISVQTKTFFEQLIIEARKIEEKRWRENPDNWGACCKWPYEDDLPF</sequence>
<proteinExistence type="predicted"/>
<evidence type="ECO:0000313" key="1">
    <source>
        <dbReference type="EMBL" id="MBB5324895.1"/>
    </source>
</evidence>
<protein>
    <submittedName>
        <fullName evidence="1">DNA-directed RNA polymerase subunit RPC12/RpoP</fullName>
    </submittedName>
</protein>
<accession>A0A7W8IQK9</accession>
<dbReference type="AlphaFoldDB" id="A0A7W8IQK9"/>
<dbReference type="EMBL" id="JACHEP010000009">
    <property type="protein sequence ID" value="MBB5324895.1"/>
    <property type="molecule type" value="Genomic_DNA"/>
</dbReference>
<dbReference type="RefSeq" id="WP_183253990.1">
    <property type="nucleotide sequence ID" value="NZ_JACHEP010000009.1"/>
</dbReference>
<dbReference type="GO" id="GO:0000428">
    <property type="term" value="C:DNA-directed RNA polymerase complex"/>
    <property type="evidence" value="ECO:0007669"/>
    <property type="project" value="UniProtKB-KW"/>
</dbReference>
<comment type="caution">
    <text evidence="1">The sequence shown here is derived from an EMBL/GenBank/DDBJ whole genome shotgun (WGS) entry which is preliminary data.</text>
</comment>
<reference evidence="1 2" key="1">
    <citation type="submission" date="2020-08" db="EMBL/GenBank/DDBJ databases">
        <title>Genomic Encyclopedia of Type Strains, Phase IV (KMG-IV): sequencing the most valuable type-strain genomes for metagenomic binning, comparative biology and taxonomic classification.</title>
        <authorList>
            <person name="Goeker M."/>
        </authorList>
    </citation>
    <scope>NUCLEOTIDE SEQUENCE [LARGE SCALE GENOMIC DNA]</scope>
    <source>
        <strain evidence="1 2">DSM 16325</strain>
    </source>
</reference>
<keyword evidence="2" id="KW-1185">Reference proteome</keyword>
<evidence type="ECO:0000313" key="2">
    <source>
        <dbReference type="Proteomes" id="UP000520011"/>
    </source>
</evidence>
<organism evidence="1 2">
    <name type="scientific">Anoxybacteroides tepidamans</name>
    <dbReference type="NCBI Taxonomy" id="265948"/>
    <lineage>
        <taxon>Bacteria</taxon>
        <taxon>Bacillati</taxon>
        <taxon>Bacillota</taxon>
        <taxon>Bacilli</taxon>
        <taxon>Bacillales</taxon>
        <taxon>Anoxybacillaceae</taxon>
        <taxon>Anoxybacteroides</taxon>
    </lineage>
</organism>
<dbReference type="Gene3D" id="2.20.28.30">
    <property type="entry name" value="RNA polymerase ii, chain L"/>
    <property type="match status" value="1"/>
</dbReference>
<keyword evidence="1" id="KW-0804">Transcription</keyword>
<dbReference type="Proteomes" id="UP000520011">
    <property type="component" value="Unassembled WGS sequence"/>
</dbReference>
<gene>
    <name evidence="1" type="ORF">HNQ34_001993</name>
</gene>
<name>A0A7W8IQK9_9BACL</name>
<keyword evidence="1" id="KW-0240">DNA-directed RNA polymerase</keyword>